<reference evidence="2 3" key="1">
    <citation type="submission" date="2019-06" db="EMBL/GenBank/DDBJ databases">
        <title>Draft genome of Aliikangiella marina GYP-15.</title>
        <authorList>
            <person name="Wang G."/>
        </authorList>
    </citation>
    <scope>NUCLEOTIDE SEQUENCE [LARGE SCALE GENOMIC DNA]</scope>
    <source>
        <strain evidence="2 3">GYP-15</strain>
    </source>
</reference>
<evidence type="ECO:0000313" key="3">
    <source>
        <dbReference type="Proteomes" id="UP000317839"/>
    </source>
</evidence>
<sequence>MSSREESYFIREAKSILARDELILTFGYFRSAVARYGAASIISAVKANGYFLAQTESNLLVIETRAPAFRKPLMENNRSYVIPISKINKIITTPEYCQVEYFDGDVLVIQPFTSTKYLSKQSDFINWLIKSGGQECSLEEVEKFGSREHNRDKFALWFIFAICSFILLSILLIPV</sequence>
<keyword evidence="1" id="KW-0472">Membrane</keyword>
<dbReference type="RefSeq" id="WP_142941854.1">
    <property type="nucleotide sequence ID" value="NZ_VIKR01000002.1"/>
</dbReference>
<name>A0A545TDD9_9GAMM</name>
<protein>
    <submittedName>
        <fullName evidence="2">Uncharacterized protein</fullName>
    </submittedName>
</protein>
<evidence type="ECO:0000256" key="1">
    <source>
        <dbReference type="SAM" id="Phobius"/>
    </source>
</evidence>
<keyword evidence="3" id="KW-1185">Reference proteome</keyword>
<feature type="transmembrane region" description="Helical" evidence="1">
    <location>
        <begin position="154"/>
        <end position="173"/>
    </location>
</feature>
<dbReference type="AlphaFoldDB" id="A0A545TDD9"/>
<organism evidence="2 3">
    <name type="scientific">Aliikangiella marina</name>
    <dbReference type="NCBI Taxonomy" id="1712262"/>
    <lineage>
        <taxon>Bacteria</taxon>
        <taxon>Pseudomonadati</taxon>
        <taxon>Pseudomonadota</taxon>
        <taxon>Gammaproteobacteria</taxon>
        <taxon>Oceanospirillales</taxon>
        <taxon>Pleioneaceae</taxon>
        <taxon>Aliikangiella</taxon>
    </lineage>
</organism>
<proteinExistence type="predicted"/>
<keyword evidence="1" id="KW-1133">Transmembrane helix</keyword>
<evidence type="ECO:0000313" key="2">
    <source>
        <dbReference type="EMBL" id="TQV75238.1"/>
    </source>
</evidence>
<accession>A0A545TDD9</accession>
<keyword evidence="1" id="KW-0812">Transmembrane</keyword>
<dbReference type="EMBL" id="VIKR01000002">
    <property type="protein sequence ID" value="TQV75238.1"/>
    <property type="molecule type" value="Genomic_DNA"/>
</dbReference>
<comment type="caution">
    <text evidence="2">The sequence shown here is derived from an EMBL/GenBank/DDBJ whole genome shotgun (WGS) entry which is preliminary data.</text>
</comment>
<gene>
    <name evidence="2" type="ORF">FLL45_09895</name>
</gene>
<dbReference type="Proteomes" id="UP000317839">
    <property type="component" value="Unassembled WGS sequence"/>
</dbReference>